<dbReference type="RefSeq" id="WP_136563345.1">
    <property type="nucleotide sequence ID" value="NZ_BAABLS010000006.1"/>
</dbReference>
<gene>
    <name evidence="5" type="ORF">E9934_13105</name>
</gene>
<evidence type="ECO:0000256" key="2">
    <source>
        <dbReference type="ARBA" id="ARBA00012595"/>
    </source>
</evidence>
<evidence type="ECO:0000313" key="6">
    <source>
        <dbReference type="Proteomes" id="UP000307087"/>
    </source>
</evidence>
<keyword evidence="5" id="KW-0645">Protease</keyword>
<comment type="caution">
    <text evidence="5">The sequence shown here is derived from an EMBL/GenBank/DDBJ whole genome shotgun (WGS) entry which is preliminary data.</text>
</comment>
<dbReference type="SUPFAM" id="SSF49452">
    <property type="entry name" value="Starch-binding domain-like"/>
    <property type="match status" value="1"/>
</dbReference>
<name>A0A4S8N520_9ACTN</name>
<evidence type="ECO:0000256" key="4">
    <source>
        <dbReference type="SAM" id="SignalP"/>
    </source>
</evidence>
<dbReference type="EMBL" id="STGW01000008">
    <property type="protein sequence ID" value="THV11223.1"/>
    <property type="molecule type" value="Genomic_DNA"/>
</dbReference>
<keyword evidence="4" id="KW-0732">Signal</keyword>
<keyword evidence="5" id="KW-0378">Hydrolase</keyword>
<accession>A0A4S8N520</accession>
<comment type="catalytic activity">
    <reaction evidence="1">
        <text>Endohydrolysis of (1-&gt;4)-alpha-D-glucosidic linkages in polysaccharides containing three or more (1-&gt;4)-alpha-linked D-glucose units.</text>
        <dbReference type="EC" id="3.2.1.1"/>
    </reaction>
</comment>
<evidence type="ECO:0000256" key="3">
    <source>
        <dbReference type="ARBA" id="ARBA00030238"/>
    </source>
</evidence>
<dbReference type="SUPFAM" id="SSF117074">
    <property type="entry name" value="Hypothetical protein PA1324"/>
    <property type="match status" value="1"/>
</dbReference>
<sequence>MRVRPSRRLTAVLVVVLALLAPGLVQSPAAQAATNRITGVVTVGGVPVEGVELELMQWTGAEWSYGHGADEDGVSDAAGVFSYSDLTPGTYSVTVHRRFANGLATPPTGPGTQGTVTIDADDHADLDVSLPAPVRTVTGQILKLDGTPAAGARVELGRWSAADHPSYLFSVTADGEGRYALPLYDDEPHTVTAWLPGYIRTLLGDTTRYWEAASFGIGDGPGLPTLTLQSQYVGGRVLDAAGMPVPGREVALLRWNHAQDVWVEVATATTSPAGRYVFRNTGEGHYSARIVVPAGTIHPTTGFVEPVVTGFASDHTSGPGYRWVTGSGQVADLDLTLPPPAAAIVRVAGRADVGSLLRAGTGGWGSHYQLGYRWLRDGRPIPGATGASYRLARADGLHRVRVRVTAVSSYPGLPTQQVTSSSLRVRALSVLALRVDPGRRSAVAAVRLRLPGLVASRVTHAVAVYVDGRRQTTVRLRNGSAAVTLARLSAGRHRVVVRFAGTRDHTAATASRAFRLG</sequence>
<dbReference type="AlphaFoldDB" id="A0A4S8N520"/>
<dbReference type="EC" id="3.2.1.1" evidence="2"/>
<protein>
    <recommendedName>
        <fullName evidence="2">alpha-amylase</fullName>
        <ecNumber evidence="2">3.2.1.1</ecNumber>
    </recommendedName>
    <alternativeName>
        <fullName evidence="3">1,4-alpha-D-glucan glucanohydrolase</fullName>
    </alternativeName>
</protein>
<keyword evidence="5" id="KW-0121">Carboxypeptidase</keyword>
<evidence type="ECO:0000256" key="1">
    <source>
        <dbReference type="ARBA" id="ARBA00000548"/>
    </source>
</evidence>
<evidence type="ECO:0000313" key="5">
    <source>
        <dbReference type="EMBL" id="THV11223.1"/>
    </source>
</evidence>
<dbReference type="Proteomes" id="UP000307087">
    <property type="component" value="Unassembled WGS sequence"/>
</dbReference>
<dbReference type="OrthoDB" id="5485729at2"/>
<reference evidence="5 6" key="1">
    <citation type="journal article" date="2009" name="Int. J. Syst. Evol. Microbiol.">
        <title>Nocardioides caeni sp. nov., isolated from wastewater.</title>
        <authorList>
            <person name="Yoon J.H."/>
            <person name="Kang S.J."/>
            <person name="Park S."/>
            <person name="Kim W."/>
            <person name="Oh T.K."/>
        </authorList>
    </citation>
    <scope>NUCLEOTIDE SEQUENCE [LARGE SCALE GENOMIC DNA]</scope>
    <source>
        <strain evidence="5 6">DSM 23134</strain>
    </source>
</reference>
<dbReference type="InterPro" id="IPR013784">
    <property type="entry name" value="Carb-bd-like_fold"/>
</dbReference>
<feature type="signal peptide" evidence="4">
    <location>
        <begin position="1"/>
        <end position="32"/>
    </location>
</feature>
<dbReference type="Gene3D" id="2.60.40.10">
    <property type="entry name" value="Immunoglobulins"/>
    <property type="match status" value="1"/>
</dbReference>
<dbReference type="GO" id="GO:0004180">
    <property type="term" value="F:carboxypeptidase activity"/>
    <property type="evidence" value="ECO:0007669"/>
    <property type="project" value="UniProtKB-KW"/>
</dbReference>
<organism evidence="5 6">
    <name type="scientific">Nocardioides caeni</name>
    <dbReference type="NCBI Taxonomy" id="574700"/>
    <lineage>
        <taxon>Bacteria</taxon>
        <taxon>Bacillati</taxon>
        <taxon>Actinomycetota</taxon>
        <taxon>Actinomycetes</taxon>
        <taxon>Propionibacteriales</taxon>
        <taxon>Nocardioidaceae</taxon>
        <taxon>Nocardioides</taxon>
    </lineage>
</organism>
<dbReference type="SUPFAM" id="SSF49478">
    <property type="entry name" value="Cna protein B-type domain"/>
    <property type="match status" value="1"/>
</dbReference>
<keyword evidence="6" id="KW-1185">Reference proteome</keyword>
<feature type="chain" id="PRO_5020551468" description="alpha-amylase" evidence="4">
    <location>
        <begin position="33"/>
        <end position="517"/>
    </location>
</feature>
<dbReference type="Gene3D" id="2.60.40.1120">
    <property type="entry name" value="Carboxypeptidase-like, regulatory domain"/>
    <property type="match status" value="1"/>
</dbReference>
<dbReference type="GO" id="GO:0030246">
    <property type="term" value="F:carbohydrate binding"/>
    <property type="evidence" value="ECO:0007669"/>
    <property type="project" value="InterPro"/>
</dbReference>
<dbReference type="GO" id="GO:0004556">
    <property type="term" value="F:alpha-amylase activity"/>
    <property type="evidence" value="ECO:0007669"/>
    <property type="project" value="UniProtKB-EC"/>
</dbReference>
<dbReference type="InterPro" id="IPR013783">
    <property type="entry name" value="Ig-like_fold"/>
</dbReference>
<dbReference type="GO" id="GO:0005975">
    <property type="term" value="P:carbohydrate metabolic process"/>
    <property type="evidence" value="ECO:0007669"/>
    <property type="project" value="UniProtKB-ARBA"/>
</dbReference>
<proteinExistence type="predicted"/>
<dbReference type="Gene3D" id="2.60.40.2700">
    <property type="match status" value="1"/>
</dbReference>